<comment type="caution">
    <text evidence="1">The sequence shown here is derived from an EMBL/GenBank/DDBJ whole genome shotgun (WGS) entry which is preliminary data.</text>
</comment>
<protein>
    <submittedName>
        <fullName evidence="1">14943_t:CDS:1</fullName>
    </submittedName>
</protein>
<evidence type="ECO:0000313" key="2">
    <source>
        <dbReference type="Proteomes" id="UP000789920"/>
    </source>
</evidence>
<gene>
    <name evidence="1" type="ORF">RPERSI_LOCUS13517</name>
</gene>
<reference evidence="1" key="1">
    <citation type="submission" date="2021-06" db="EMBL/GenBank/DDBJ databases">
        <authorList>
            <person name="Kallberg Y."/>
            <person name="Tangrot J."/>
            <person name="Rosling A."/>
        </authorList>
    </citation>
    <scope>NUCLEOTIDE SEQUENCE</scope>
    <source>
        <strain evidence="1">MA461A</strain>
    </source>
</reference>
<organism evidence="1 2">
    <name type="scientific">Racocetra persica</name>
    <dbReference type="NCBI Taxonomy" id="160502"/>
    <lineage>
        <taxon>Eukaryota</taxon>
        <taxon>Fungi</taxon>
        <taxon>Fungi incertae sedis</taxon>
        <taxon>Mucoromycota</taxon>
        <taxon>Glomeromycotina</taxon>
        <taxon>Glomeromycetes</taxon>
        <taxon>Diversisporales</taxon>
        <taxon>Gigasporaceae</taxon>
        <taxon>Racocetra</taxon>
    </lineage>
</organism>
<proteinExistence type="predicted"/>
<sequence length="39" mass="4616">NIKAKYYEYKYRILKVNFADNHGDGCNFANNNDFAQLDK</sequence>
<accession>A0ACA9QBX7</accession>
<evidence type="ECO:0000313" key="1">
    <source>
        <dbReference type="EMBL" id="CAG8744593.1"/>
    </source>
</evidence>
<dbReference type="Proteomes" id="UP000789920">
    <property type="component" value="Unassembled WGS sequence"/>
</dbReference>
<keyword evidence="2" id="KW-1185">Reference proteome</keyword>
<feature type="non-terminal residue" evidence="1">
    <location>
        <position position="1"/>
    </location>
</feature>
<name>A0ACA9QBX7_9GLOM</name>
<dbReference type="EMBL" id="CAJVQC010030087">
    <property type="protein sequence ID" value="CAG8744593.1"/>
    <property type="molecule type" value="Genomic_DNA"/>
</dbReference>